<evidence type="ECO:0000313" key="1">
    <source>
        <dbReference type="EMBL" id="CAG8511208.1"/>
    </source>
</evidence>
<keyword evidence="2" id="KW-1185">Reference proteome</keyword>
<organism evidence="1 2">
    <name type="scientific">Cetraspora pellucida</name>
    <dbReference type="NCBI Taxonomy" id="1433469"/>
    <lineage>
        <taxon>Eukaryota</taxon>
        <taxon>Fungi</taxon>
        <taxon>Fungi incertae sedis</taxon>
        <taxon>Mucoromycota</taxon>
        <taxon>Glomeromycotina</taxon>
        <taxon>Glomeromycetes</taxon>
        <taxon>Diversisporales</taxon>
        <taxon>Gigasporaceae</taxon>
        <taxon>Cetraspora</taxon>
    </lineage>
</organism>
<sequence>MKNIETEPSEHEFIEKKLKKIEEKRLIRKSGHTHWNADALSQINRTGDDIVEIYIAIEESKEELVMETIEEQASEMQPNLPKFEQGYSNAEKTTSETHNLPLLYGFLKGLQYFLSHRDDKNLWYQNHDALRY</sequence>
<dbReference type="Proteomes" id="UP000789759">
    <property type="component" value="Unassembled WGS sequence"/>
</dbReference>
<dbReference type="AlphaFoldDB" id="A0A9N8ZYP3"/>
<protein>
    <submittedName>
        <fullName evidence="1">20333_t:CDS:1</fullName>
    </submittedName>
</protein>
<evidence type="ECO:0000313" key="2">
    <source>
        <dbReference type="Proteomes" id="UP000789759"/>
    </source>
</evidence>
<accession>A0A9N8ZYP3</accession>
<name>A0A9N8ZYP3_9GLOM</name>
<dbReference type="EMBL" id="CAJVQA010001340">
    <property type="protein sequence ID" value="CAG8511208.1"/>
    <property type="molecule type" value="Genomic_DNA"/>
</dbReference>
<proteinExistence type="predicted"/>
<reference evidence="1" key="1">
    <citation type="submission" date="2021-06" db="EMBL/GenBank/DDBJ databases">
        <authorList>
            <person name="Kallberg Y."/>
            <person name="Tangrot J."/>
            <person name="Rosling A."/>
        </authorList>
    </citation>
    <scope>NUCLEOTIDE SEQUENCE</scope>
    <source>
        <strain evidence="1">FL966</strain>
    </source>
</reference>
<gene>
    <name evidence="1" type="ORF">CPELLU_LOCUS2926</name>
</gene>
<comment type="caution">
    <text evidence="1">The sequence shown here is derived from an EMBL/GenBank/DDBJ whole genome shotgun (WGS) entry which is preliminary data.</text>
</comment>